<evidence type="ECO:0000256" key="1">
    <source>
        <dbReference type="ARBA" id="ARBA00004370"/>
    </source>
</evidence>
<dbReference type="Proteomes" id="UP000248916">
    <property type="component" value="Unassembled WGS sequence"/>
</dbReference>
<name>A0A2W7N2Z3_9RHOB</name>
<proteinExistence type="inferred from homology"/>
<evidence type="ECO:0000256" key="5">
    <source>
        <dbReference type="ARBA" id="ARBA00023136"/>
    </source>
</evidence>
<dbReference type="Pfam" id="PF02104">
    <property type="entry name" value="SURF1"/>
    <property type="match status" value="1"/>
</dbReference>
<evidence type="ECO:0000256" key="6">
    <source>
        <dbReference type="RuleBase" id="RU363076"/>
    </source>
</evidence>
<accession>A0A2W7N2Z3</accession>
<keyword evidence="3 6" id="KW-0812">Transmembrane</keyword>
<evidence type="ECO:0000313" key="8">
    <source>
        <dbReference type="Proteomes" id="UP000248916"/>
    </source>
</evidence>
<protein>
    <recommendedName>
        <fullName evidence="6">SURF1-like protein</fullName>
    </recommendedName>
</protein>
<keyword evidence="6" id="KW-1003">Cell membrane</keyword>
<dbReference type="GO" id="GO:0005886">
    <property type="term" value="C:plasma membrane"/>
    <property type="evidence" value="ECO:0007669"/>
    <property type="project" value="UniProtKB-SubCell"/>
</dbReference>
<dbReference type="RefSeq" id="WP_111537928.1">
    <property type="nucleotide sequence ID" value="NZ_QKZL01000013.1"/>
</dbReference>
<dbReference type="PANTHER" id="PTHR23427:SF2">
    <property type="entry name" value="SURFEIT LOCUS PROTEIN 1"/>
    <property type="match status" value="1"/>
</dbReference>
<keyword evidence="8" id="KW-1185">Reference proteome</keyword>
<evidence type="ECO:0000256" key="4">
    <source>
        <dbReference type="ARBA" id="ARBA00022989"/>
    </source>
</evidence>
<feature type="transmembrane region" description="Helical" evidence="6">
    <location>
        <begin position="207"/>
        <end position="228"/>
    </location>
</feature>
<comment type="subcellular location">
    <subcellularLocation>
        <location evidence="6">Cell membrane</location>
        <topology evidence="6">Multi-pass membrane protein</topology>
    </subcellularLocation>
    <subcellularLocation>
        <location evidence="1">Membrane</location>
    </subcellularLocation>
</comment>
<dbReference type="InterPro" id="IPR045214">
    <property type="entry name" value="Surf1/Surf4"/>
</dbReference>
<dbReference type="EMBL" id="QKZL01000013">
    <property type="protein sequence ID" value="PZX14450.1"/>
    <property type="molecule type" value="Genomic_DNA"/>
</dbReference>
<dbReference type="PROSITE" id="PS50895">
    <property type="entry name" value="SURF1"/>
    <property type="match status" value="1"/>
</dbReference>
<dbReference type="CDD" id="cd06662">
    <property type="entry name" value="SURF1"/>
    <property type="match status" value="1"/>
</dbReference>
<dbReference type="InterPro" id="IPR002994">
    <property type="entry name" value="Surf1/Shy1"/>
</dbReference>
<sequence length="242" mass="26548">MTRRPRPIRTLLLASLTLALTIGFVGLGWWQIERRAWKIDLIDRVESRIAASPTTPPGPQDWADLSREKAEYLRVAAEGQFLDPVALVQAVTERGGGYWVVSPFVTQGGMTILVNRGYIPSRTAEITPAEGEQRIVGLLRMTEPEGGFLRANDPDAGRWYSRDVAEIARSMGLDTVAPYFVDAEADANGGTPPVGGLTVVRFRNTHLVYALTWFTLAAMSLGATILVLRPARPGAREPRHAD</sequence>
<comment type="caution">
    <text evidence="7">The sequence shown here is derived from an EMBL/GenBank/DDBJ whole genome shotgun (WGS) entry which is preliminary data.</text>
</comment>
<organism evidence="7 8">
    <name type="scientific">Palleronia aestuarii</name>
    <dbReference type="NCBI Taxonomy" id="568105"/>
    <lineage>
        <taxon>Bacteria</taxon>
        <taxon>Pseudomonadati</taxon>
        <taxon>Pseudomonadota</taxon>
        <taxon>Alphaproteobacteria</taxon>
        <taxon>Rhodobacterales</taxon>
        <taxon>Roseobacteraceae</taxon>
        <taxon>Palleronia</taxon>
    </lineage>
</organism>
<evidence type="ECO:0000256" key="2">
    <source>
        <dbReference type="ARBA" id="ARBA00007165"/>
    </source>
</evidence>
<comment type="similarity">
    <text evidence="2 6">Belongs to the SURF1 family.</text>
</comment>
<reference evidence="7 8" key="1">
    <citation type="submission" date="2018-06" db="EMBL/GenBank/DDBJ databases">
        <title>Genomic Encyclopedia of Archaeal and Bacterial Type Strains, Phase II (KMG-II): from individual species to whole genera.</title>
        <authorList>
            <person name="Goeker M."/>
        </authorList>
    </citation>
    <scope>NUCLEOTIDE SEQUENCE [LARGE SCALE GENOMIC DNA]</scope>
    <source>
        <strain evidence="7 8">DSM 22009</strain>
    </source>
</reference>
<gene>
    <name evidence="7" type="ORF">LX81_02824</name>
</gene>
<dbReference type="PANTHER" id="PTHR23427">
    <property type="entry name" value="SURFEIT LOCUS PROTEIN"/>
    <property type="match status" value="1"/>
</dbReference>
<keyword evidence="5 6" id="KW-0472">Membrane</keyword>
<dbReference type="AlphaFoldDB" id="A0A2W7N2Z3"/>
<feature type="transmembrane region" description="Helical" evidence="6">
    <location>
        <begin position="12"/>
        <end position="32"/>
    </location>
</feature>
<keyword evidence="4 6" id="KW-1133">Transmembrane helix</keyword>
<evidence type="ECO:0000256" key="3">
    <source>
        <dbReference type="ARBA" id="ARBA00022692"/>
    </source>
</evidence>
<evidence type="ECO:0000313" key="7">
    <source>
        <dbReference type="EMBL" id="PZX14450.1"/>
    </source>
</evidence>